<evidence type="ECO:0000313" key="2">
    <source>
        <dbReference type="EMBL" id="QHU32608.1"/>
    </source>
</evidence>
<proteinExistence type="predicted"/>
<sequence>MIYFNNSIIYIFLFILIQLCIKVYPLWNLRNIATSTRDIYAMIGLFIVYNLWLWLNNENIVHLHKTAYDSIKNNTISTPIIYLVDKYVIATK</sequence>
<keyword evidence="1" id="KW-0812">Transmembrane</keyword>
<organism evidence="2">
    <name type="scientific">viral metagenome</name>
    <dbReference type="NCBI Taxonomy" id="1070528"/>
    <lineage>
        <taxon>unclassified sequences</taxon>
        <taxon>metagenomes</taxon>
        <taxon>organismal metagenomes</taxon>
    </lineage>
</organism>
<protein>
    <submittedName>
        <fullName evidence="2">Uncharacterized protein</fullName>
    </submittedName>
</protein>
<keyword evidence="1" id="KW-0472">Membrane</keyword>
<feature type="transmembrane region" description="Helical" evidence="1">
    <location>
        <begin position="7"/>
        <end position="27"/>
    </location>
</feature>
<name>A0A6C0LRJ5_9ZZZZ</name>
<evidence type="ECO:0000256" key="1">
    <source>
        <dbReference type="SAM" id="Phobius"/>
    </source>
</evidence>
<keyword evidence="1" id="KW-1133">Transmembrane helix</keyword>
<dbReference type="AlphaFoldDB" id="A0A6C0LRJ5"/>
<reference evidence="2" key="1">
    <citation type="journal article" date="2020" name="Nature">
        <title>Giant virus diversity and host interactions through global metagenomics.</title>
        <authorList>
            <person name="Schulz F."/>
            <person name="Roux S."/>
            <person name="Paez-Espino D."/>
            <person name="Jungbluth S."/>
            <person name="Walsh D.A."/>
            <person name="Denef V.J."/>
            <person name="McMahon K.D."/>
            <person name="Konstantinidis K.T."/>
            <person name="Eloe-Fadrosh E.A."/>
            <person name="Kyrpides N.C."/>
            <person name="Woyke T."/>
        </authorList>
    </citation>
    <scope>NUCLEOTIDE SEQUENCE</scope>
    <source>
        <strain evidence="2">GVMAG-M-3300027969-2</strain>
    </source>
</reference>
<feature type="transmembrane region" description="Helical" evidence="1">
    <location>
        <begin position="39"/>
        <end position="55"/>
    </location>
</feature>
<accession>A0A6C0LRJ5</accession>
<dbReference type="EMBL" id="MN740540">
    <property type="protein sequence ID" value="QHU32608.1"/>
    <property type="molecule type" value="Genomic_DNA"/>
</dbReference>